<name>A0ABV8GWX7_9BACI</name>
<dbReference type="InterPro" id="IPR007624">
    <property type="entry name" value="RNA_pol_sigma70_r3"/>
</dbReference>
<dbReference type="CDD" id="cd06171">
    <property type="entry name" value="Sigma70_r4"/>
    <property type="match status" value="1"/>
</dbReference>
<comment type="caution">
    <text evidence="6">The sequence shown here is derived from an EMBL/GenBank/DDBJ whole genome shotgun (WGS) entry which is preliminary data.</text>
</comment>
<dbReference type="RefSeq" id="WP_379495605.1">
    <property type="nucleotide sequence ID" value="NZ_JBHSAO010000001.1"/>
</dbReference>
<dbReference type="PIRSF" id="PIRSF000770">
    <property type="entry name" value="RNA_pol_sigma-SigE/K"/>
    <property type="match status" value="1"/>
</dbReference>
<dbReference type="NCBIfam" id="NF005809">
    <property type="entry name" value="PRK07670.1"/>
    <property type="match status" value="1"/>
</dbReference>
<dbReference type="InterPro" id="IPR012845">
    <property type="entry name" value="RNA_pol_sigma_FliA_WhiG"/>
</dbReference>
<gene>
    <name evidence="6" type="ORF">ACFOUV_04755</name>
</gene>
<dbReference type="Proteomes" id="UP001595772">
    <property type="component" value="Unassembled WGS sequence"/>
</dbReference>
<dbReference type="InterPro" id="IPR007630">
    <property type="entry name" value="RNA_pol_sigma70_r4"/>
</dbReference>
<dbReference type="Pfam" id="PF04539">
    <property type="entry name" value="Sigma70_r3"/>
    <property type="match status" value="1"/>
</dbReference>
<dbReference type="InterPro" id="IPR000943">
    <property type="entry name" value="RNA_pol_sigma70"/>
</dbReference>
<evidence type="ECO:0000256" key="1">
    <source>
        <dbReference type="ARBA" id="ARBA00023015"/>
    </source>
</evidence>
<evidence type="ECO:0000313" key="6">
    <source>
        <dbReference type="EMBL" id="MFC4023127.1"/>
    </source>
</evidence>
<dbReference type="NCBIfam" id="TIGR02937">
    <property type="entry name" value="sigma70-ECF"/>
    <property type="match status" value="1"/>
</dbReference>
<keyword evidence="1" id="KW-0805">Transcription regulation</keyword>
<dbReference type="InterPro" id="IPR007627">
    <property type="entry name" value="RNA_pol_sigma70_r2"/>
</dbReference>
<dbReference type="InterPro" id="IPR014284">
    <property type="entry name" value="RNA_pol_sigma-70_dom"/>
</dbReference>
<dbReference type="Gene3D" id="1.10.1740.10">
    <property type="match status" value="1"/>
</dbReference>
<dbReference type="SUPFAM" id="SSF88659">
    <property type="entry name" value="Sigma3 and sigma4 domains of RNA polymerase sigma factors"/>
    <property type="match status" value="2"/>
</dbReference>
<dbReference type="Gene3D" id="1.20.140.160">
    <property type="match status" value="1"/>
</dbReference>
<keyword evidence="4" id="KW-0804">Transcription</keyword>
<feature type="domain" description="RNA polymerase sigma-70" evidence="5">
    <location>
        <begin position="222"/>
        <end position="248"/>
    </location>
</feature>
<reference evidence="7" key="1">
    <citation type="journal article" date="2019" name="Int. J. Syst. Evol. Microbiol.">
        <title>The Global Catalogue of Microorganisms (GCM) 10K type strain sequencing project: providing services to taxonomists for standard genome sequencing and annotation.</title>
        <authorList>
            <consortium name="The Broad Institute Genomics Platform"/>
            <consortium name="The Broad Institute Genome Sequencing Center for Infectious Disease"/>
            <person name="Wu L."/>
            <person name="Ma J."/>
        </authorList>
    </citation>
    <scope>NUCLEOTIDE SEQUENCE [LARGE SCALE GENOMIC DNA]</scope>
    <source>
        <strain evidence="7">IBRC-M 10703</strain>
    </source>
</reference>
<dbReference type="Pfam" id="PF04542">
    <property type="entry name" value="Sigma70_r2"/>
    <property type="match status" value="1"/>
</dbReference>
<dbReference type="SUPFAM" id="SSF88946">
    <property type="entry name" value="Sigma2 domain of RNA polymerase sigma factors"/>
    <property type="match status" value="1"/>
</dbReference>
<keyword evidence="3" id="KW-0238">DNA-binding</keyword>
<dbReference type="InterPro" id="IPR013325">
    <property type="entry name" value="RNA_pol_sigma_r2"/>
</dbReference>
<sequence length="259" mass="29441">MNSKNSPLEQELWNDWIANKSGEAANELISNYMYLVNFHTERISSHLPSNVSRDDIKSFGLLGLYDALKKFDPSRDLKFDTYASFRIKGSIIDGLRKEDWLPRSIREKTKKVEQAAESFEQMNHRAATAGEIALITGMTAEEVETTVKDSLFGNILSIEEKPNGSKNELKEGIGYSIPDDSAVFPDRNILQNEIKGELIEGIKSLNEKEQLVISLFYNEELTFTEIGQIIGLTTSRISQIHKRSLFKLRKSLSKMQVLY</sequence>
<protein>
    <submittedName>
        <fullName evidence="6">FliA/WhiG family RNA polymerase sigma factor</fullName>
    </submittedName>
</protein>
<dbReference type="Pfam" id="PF04545">
    <property type="entry name" value="Sigma70_r4"/>
    <property type="match status" value="1"/>
</dbReference>
<evidence type="ECO:0000256" key="3">
    <source>
        <dbReference type="ARBA" id="ARBA00023125"/>
    </source>
</evidence>
<accession>A0ABV8GWX7</accession>
<proteinExistence type="predicted"/>
<dbReference type="PANTHER" id="PTHR30385:SF7">
    <property type="entry name" value="RNA POLYMERASE SIGMA FACTOR FLIA"/>
    <property type="match status" value="1"/>
</dbReference>
<dbReference type="PROSITE" id="PS00716">
    <property type="entry name" value="SIGMA70_2"/>
    <property type="match status" value="1"/>
</dbReference>
<keyword evidence="7" id="KW-1185">Reference proteome</keyword>
<evidence type="ECO:0000256" key="2">
    <source>
        <dbReference type="ARBA" id="ARBA00023082"/>
    </source>
</evidence>
<dbReference type="PRINTS" id="PR00046">
    <property type="entry name" value="SIGMA70FCT"/>
</dbReference>
<dbReference type="PANTHER" id="PTHR30385">
    <property type="entry name" value="SIGMA FACTOR F FLAGELLAR"/>
    <property type="match status" value="1"/>
</dbReference>
<dbReference type="EMBL" id="JBHSAO010000001">
    <property type="protein sequence ID" value="MFC4023127.1"/>
    <property type="molecule type" value="Genomic_DNA"/>
</dbReference>
<organism evidence="6 7">
    <name type="scientific">Oceanobacillus longus</name>
    <dbReference type="NCBI Taxonomy" id="930120"/>
    <lineage>
        <taxon>Bacteria</taxon>
        <taxon>Bacillati</taxon>
        <taxon>Bacillota</taxon>
        <taxon>Bacilli</taxon>
        <taxon>Bacillales</taxon>
        <taxon>Bacillaceae</taxon>
        <taxon>Oceanobacillus</taxon>
    </lineage>
</organism>
<evidence type="ECO:0000259" key="5">
    <source>
        <dbReference type="PROSITE" id="PS00716"/>
    </source>
</evidence>
<dbReference type="InterPro" id="IPR013324">
    <property type="entry name" value="RNA_pol_sigma_r3/r4-like"/>
</dbReference>
<keyword evidence="2" id="KW-0731">Sigma factor</keyword>
<evidence type="ECO:0000256" key="4">
    <source>
        <dbReference type="ARBA" id="ARBA00023163"/>
    </source>
</evidence>
<evidence type="ECO:0000313" key="7">
    <source>
        <dbReference type="Proteomes" id="UP001595772"/>
    </source>
</evidence>
<dbReference type="NCBIfam" id="TIGR02479">
    <property type="entry name" value="FliA_WhiG"/>
    <property type="match status" value="1"/>
</dbReference>